<dbReference type="AlphaFoldDB" id="A0A016UGL9"/>
<dbReference type="Proteomes" id="UP000024635">
    <property type="component" value="Unassembled WGS sequence"/>
</dbReference>
<proteinExistence type="predicted"/>
<organism evidence="1 2">
    <name type="scientific">Ancylostoma ceylanicum</name>
    <dbReference type="NCBI Taxonomy" id="53326"/>
    <lineage>
        <taxon>Eukaryota</taxon>
        <taxon>Metazoa</taxon>
        <taxon>Ecdysozoa</taxon>
        <taxon>Nematoda</taxon>
        <taxon>Chromadorea</taxon>
        <taxon>Rhabditida</taxon>
        <taxon>Rhabditina</taxon>
        <taxon>Rhabditomorpha</taxon>
        <taxon>Strongyloidea</taxon>
        <taxon>Ancylostomatidae</taxon>
        <taxon>Ancylostomatinae</taxon>
        <taxon>Ancylostoma</taxon>
    </lineage>
</organism>
<sequence length="96" mass="10397">MSDVNVRIRILLGQRVRKTPGFWPALTKQSRNRQGTSPPCRPVSSGNYGYGSALAKQWREYQGTGAPWSGSGGIAMNRVRLSGNASVRVHAGQAVK</sequence>
<reference evidence="2" key="1">
    <citation type="journal article" date="2015" name="Nat. Genet.">
        <title>The genome and transcriptome of the zoonotic hookworm Ancylostoma ceylanicum identify infection-specific gene families.</title>
        <authorList>
            <person name="Schwarz E.M."/>
            <person name="Hu Y."/>
            <person name="Antoshechkin I."/>
            <person name="Miller M.M."/>
            <person name="Sternberg P.W."/>
            <person name="Aroian R.V."/>
        </authorList>
    </citation>
    <scope>NUCLEOTIDE SEQUENCE</scope>
    <source>
        <strain evidence="2">HY135</strain>
    </source>
</reference>
<accession>A0A016UGL9</accession>
<protein>
    <submittedName>
        <fullName evidence="1">Uncharacterized protein</fullName>
    </submittedName>
</protein>
<keyword evidence="2" id="KW-1185">Reference proteome</keyword>
<name>A0A016UGL9_9BILA</name>
<evidence type="ECO:0000313" key="2">
    <source>
        <dbReference type="Proteomes" id="UP000024635"/>
    </source>
</evidence>
<comment type="caution">
    <text evidence="1">The sequence shown here is derived from an EMBL/GenBank/DDBJ whole genome shotgun (WGS) entry which is preliminary data.</text>
</comment>
<evidence type="ECO:0000313" key="1">
    <source>
        <dbReference type="EMBL" id="EYC13768.1"/>
    </source>
</evidence>
<gene>
    <name evidence="1" type="primary">Acey_s0042.g516</name>
    <name evidence="1" type="ORF">Y032_0042g516</name>
</gene>
<dbReference type="EMBL" id="JARK01001378">
    <property type="protein sequence ID" value="EYC13768.1"/>
    <property type="molecule type" value="Genomic_DNA"/>
</dbReference>